<gene>
    <name evidence="1" type="ORF">HNR22_005880</name>
</gene>
<evidence type="ECO:0000313" key="1">
    <source>
        <dbReference type="EMBL" id="NYH46153.1"/>
    </source>
</evidence>
<dbReference type="AlphaFoldDB" id="A0A7Z0BG48"/>
<comment type="caution">
    <text evidence="1">The sequence shown here is derived from an EMBL/GenBank/DDBJ whole genome shotgun (WGS) entry which is preliminary data.</text>
</comment>
<proteinExistence type="predicted"/>
<dbReference type="InterPro" id="IPR011335">
    <property type="entry name" value="Restrct_endonuc-II-like"/>
</dbReference>
<dbReference type="Gene3D" id="3.40.960.10">
    <property type="entry name" value="VSR Endonuclease"/>
    <property type="match status" value="1"/>
</dbReference>
<sequence length="322" mass="35812">MVFRTYPGGYPQGLQAQTSAGQGVSCLFPHDRPASLQGRVFRGSRVVAQGLLTRTELRSKAWRPLFRDVYADARLEVTHRTRCAAAVRWVLPPGVAIAGRSAAALYGAASVADHEPLDVLVPAAQRFGPVSGLVVHASGFAPTDVAIRQGIPLTTPTRTCWDLAQWLPTEEAVAIVDRLASQRLVVISELRAGSRLRAGNRGWRRMMRVAELADAGAESAPESRLRVRIVLAGVPAPVTQFVVERDGRFVARLDLAWPHLKVAVEYDGLWHDDPEQFHRDRRRLNRLLGEDWIVLHVTAKRFREDFDGFLAELRQALRSRSR</sequence>
<organism evidence="1 2">
    <name type="scientific">Micromonospora jinlongensis</name>
    <dbReference type="NCBI Taxonomy" id="1287877"/>
    <lineage>
        <taxon>Bacteria</taxon>
        <taxon>Bacillati</taxon>
        <taxon>Actinomycetota</taxon>
        <taxon>Actinomycetes</taxon>
        <taxon>Micromonosporales</taxon>
        <taxon>Micromonosporaceae</taxon>
        <taxon>Micromonospora</taxon>
    </lineage>
</organism>
<keyword evidence="2" id="KW-1185">Reference proteome</keyword>
<dbReference type="SUPFAM" id="SSF52980">
    <property type="entry name" value="Restriction endonuclease-like"/>
    <property type="match status" value="1"/>
</dbReference>
<reference evidence="1 2" key="1">
    <citation type="submission" date="2020-07" db="EMBL/GenBank/DDBJ databases">
        <title>Sequencing the genomes of 1000 actinobacteria strains.</title>
        <authorList>
            <person name="Klenk H.-P."/>
        </authorList>
    </citation>
    <scope>NUCLEOTIDE SEQUENCE [LARGE SCALE GENOMIC DNA]</scope>
    <source>
        <strain evidence="1 2">DSM 45876</strain>
    </source>
</reference>
<name>A0A7Z0BG48_9ACTN</name>
<accession>A0A7Z0BG48</accession>
<evidence type="ECO:0000313" key="2">
    <source>
        <dbReference type="Proteomes" id="UP000523545"/>
    </source>
</evidence>
<protein>
    <recommendedName>
        <fullName evidence="3">Transcriptional regulator, AbiEi antitoxin, Type IV TA system</fullName>
    </recommendedName>
</protein>
<dbReference type="Proteomes" id="UP000523545">
    <property type="component" value="Unassembled WGS sequence"/>
</dbReference>
<dbReference type="EMBL" id="JACCHK010000001">
    <property type="protein sequence ID" value="NYH46153.1"/>
    <property type="molecule type" value="Genomic_DNA"/>
</dbReference>
<evidence type="ECO:0008006" key="3">
    <source>
        <dbReference type="Google" id="ProtNLM"/>
    </source>
</evidence>
<dbReference type="RefSeq" id="WP_179783100.1">
    <property type="nucleotide sequence ID" value="NZ_JACCHK010000001.1"/>
</dbReference>